<dbReference type="CDD" id="cd09272">
    <property type="entry name" value="RNase_HI_RT_Ty1"/>
    <property type="match status" value="1"/>
</dbReference>
<feature type="compositionally biased region" description="Basic and acidic residues" evidence="4">
    <location>
        <begin position="158"/>
        <end position="181"/>
    </location>
</feature>
<dbReference type="GO" id="GO:0006508">
    <property type="term" value="P:proteolysis"/>
    <property type="evidence" value="ECO:0007669"/>
    <property type="project" value="UniProtKB-KW"/>
</dbReference>
<dbReference type="SUPFAM" id="SSF53098">
    <property type="entry name" value="Ribonuclease H-like"/>
    <property type="match status" value="1"/>
</dbReference>
<dbReference type="Gene3D" id="3.30.420.10">
    <property type="entry name" value="Ribonuclease H-like superfamily/Ribonuclease H"/>
    <property type="match status" value="1"/>
</dbReference>
<evidence type="ECO:0000256" key="3">
    <source>
        <dbReference type="ARBA" id="ARBA00022801"/>
    </source>
</evidence>
<dbReference type="InterPro" id="IPR039537">
    <property type="entry name" value="Retrotran_Ty1/copia-like"/>
</dbReference>
<comment type="caution">
    <text evidence="6">The sequence shown here is derived from an EMBL/GenBank/DDBJ whole genome shotgun (WGS) entry which is preliminary data.</text>
</comment>
<keyword evidence="2" id="KW-0479">Metal-binding</keyword>
<keyword evidence="1" id="KW-0645">Protease</keyword>
<dbReference type="Pfam" id="PF00665">
    <property type="entry name" value="rve"/>
    <property type="match status" value="1"/>
</dbReference>
<evidence type="ECO:0000256" key="2">
    <source>
        <dbReference type="ARBA" id="ARBA00022723"/>
    </source>
</evidence>
<evidence type="ECO:0000313" key="6">
    <source>
        <dbReference type="EMBL" id="KAK2630734.1"/>
    </source>
</evidence>
<evidence type="ECO:0000313" key="7">
    <source>
        <dbReference type="Proteomes" id="UP001301735"/>
    </source>
</evidence>
<evidence type="ECO:0000256" key="4">
    <source>
        <dbReference type="SAM" id="MobiDB-lite"/>
    </source>
</evidence>
<feature type="region of interest" description="Disordered" evidence="4">
    <location>
        <begin position="705"/>
        <end position="749"/>
    </location>
</feature>
<dbReference type="GO" id="GO:0046872">
    <property type="term" value="F:metal ion binding"/>
    <property type="evidence" value="ECO:0007669"/>
    <property type="project" value="UniProtKB-KW"/>
</dbReference>
<organism evidence="6 7">
    <name type="scientific">Eleusine coracana subsp. coracana</name>
    <dbReference type="NCBI Taxonomy" id="191504"/>
    <lineage>
        <taxon>Eukaryota</taxon>
        <taxon>Viridiplantae</taxon>
        <taxon>Streptophyta</taxon>
        <taxon>Embryophyta</taxon>
        <taxon>Tracheophyta</taxon>
        <taxon>Spermatophyta</taxon>
        <taxon>Magnoliopsida</taxon>
        <taxon>Liliopsida</taxon>
        <taxon>Poales</taxon>
        <taxon>Poaceae</taxon>
        <taxon>PACMAD clade</taxon>
        <taxon>Chloridoideae</taxon>
        <taxon>Cynodonteae</taxon>
        <taxon>Eleusininae</taxon>
        <taxon>Eleusine</taxon>
    </lineage>
</organism>
<dbReference type="GO" id="GO:0015074">
    <property type="term" value="P:DNA integration"/>
    <property type="evidence" value="ECO:0007669"/>
    <property type="project" value="InterPro"/>
</dbReference>
<dbReference type="InterPro" id="IPR036397">
    <property type="entry name" value="RNaseH_sf"/>
</dbReference>
<dbReference type="Pfam" id="PF22936">
    <property type="entry name" value="Pol_BBD"/>
    <property type="match status" value="1"/>
</dbReference>
<dbReference type="InterPro" id="IPR057670">
    <property type="entry name" value="SH3_retrovirus"/>
</dbReference>
<evidence type="ECO:0000259" key="5">
    <source>
        <dbReference type="PROSITE" id="PS50994"/>
    </source>
</evidence>
<keyword evidence="7" id="KW-1185">Reference proteome</keyword>
<feature type="compositionally biased region" description="Basic and acidic residues" evidence="4">
    <location>
        <begin position="190"/>
        <end position="202"/>
    </location>
</feature>
<feature type="domain" description="Integrase catalytic" evidence="5">
    <location>
        <begin position="470"/>
        <end position="587"/>
    </location>
</feature>
<feature type="region of interest" description="Disordered" evidence="4">
    <location>
        <begin position="154"/>
        <end position="202"/>
    </location>
</feature>
<dbReference type="Proteomes" id="UP001301735">
    <property type="component" value="Unassembled WGS sequence"/>
</dbReference>
<name>A0AAV9G255_ELECO</name>
<gene>
    <name evidence="6" type="ORF">QOZ80_UnG0727460</name>
</gene>
<dbReference type="AlphaFoldDB" id="A0AAV9G255"/>
<dbReference type="InterPro" id="IPR054722">
    <property type="entry name" value="PolX-like_BBD"/>
</dbReference>
<dbReference type="InterPro" id="IPR012337">
    <property type="entry name" value="RNaseH-like_sf"/>
</dbReference>
<dbReference type="GO" id="GO:0003676">
    <property type="term" value="F:nucleic acid binding"/>
    <property type="evidence" value="ECO:0007669"/>
    <property type="project" value="InterPro"/>
</dbReference>
<dbReference type="InterPro" id="IPR001584">
    <property type="entry name" value="Integrase_cat-core"/>
</dbReference>
<dbReference type="InterPro" id="IPR025724">
    <property type="entry name" value="GAG-pre-integrase_dom"/>
</dbReference>
<protein>
    <recommendedName>
        <fullName evidence="5">Integrase catalytic domain-containing protein</fullName>
    </recommendedName>
</protein>
<accession>A0AAV9G255</accession>
<evidence type="ECO:0000256" key="1">
    <source>
        <dbReference type="ARBA" id="ARBA00022670"/>
    </source>
</evidence>
<dbReference type="Pfam" id="PF14223">
    <property type="entry name" value="Retrotran_gag_2"/>
    <property type="match status" value="1"/>
</dbReference>
<sequence>MSGKKVGDTSGDGVVIQRVIHDMGSGSSYPILSKINYSDWALLIKVKLKTRALWNVIENGGTDAQEEMMALDALCGATVEDYAFRLEGMAAHINTLGEELKDSEIMAKILRSLPPRFKQIAIAIKIHLDMSTMSVADLIGQLKEADEAFEEAPASLQHEGKLYLTEEEKNSRRKKREEEHGGGASSGSARHGECGSKPKKEQTYIVQDEEEASLWLVTASPTLAPVVGVPASDDSALQEAGREHGVGGSRMASTGFIAQLEIREEKVFAHLGEEKGQEAKTWVLDTGATNHMTGSRSAFTKLETTLLNTVRFGNDSVAHIEGRGTVVFECKNGEVQSLPKVYFIPRLTINIISIGQLDESGYKTEIDDGVMRVHKPGGELLAKVARAGNRLYKIQLKVTQPSCLVVRGHDDEEAWRWHERFGHVNMAALRKLAREELVRGLPVIGQVDHPCEACQAGKQRCTSFPIKAEYQAREQLEMVHGVLCGPISLAAPVGNKYFLLLVDDLSRYMWVAAIPSKDHAAAAIKEIQAQAKGESGVKLKVLWTDRSGEFTTRAFAEYCAGWGVYHQHTVPYSPQQNGVVEHRNGTMVATARSMLKAKGLPGWFLGEAKPTVRHLRTFGCIVYVRNTTLHLKKLDDRGRKMIFVGYERGYNAYHAYDPITKHVHVKRDVVFNEQAQWDWGTSGSDGKPTGVDNVFTVEYTTWGQATPGDETVEVPTGDAPGEQLTPLGVGANESEPGSPNSVDDDNLDADHDDDVPLWFRSIYDIIGQASLRGLAPRALVSEELHAVSADEPALFAEAEGSPIWRKAMMEKMDSIEENDTWCLADLPPGRKEISVKWVFKGHDIDYDEVFASVTRLDSVRLLITLAAHEGWEVHHMDVKSSFPNGDLQEEVYVEQSASFVITGKEHKVLKLQKALRSHSEHAIYVRHGRDARLVVGIYVDDLMITGSSAGDIRTFKEEMAGAFKMSDLSLLHYYLSIEVKQSVRGISLSQGTYAGKILDRCGMAGCNPCQTPMEMRLKLSKLSKRPSVDAMMYRSIVRSLRYLKEEGEAKLSGFSDSDYADDVDARKSTTGVIFFLSSSPITWQSMKQKVVAPSSCKAEYIAAANAACQALWLARVLAEVQGSALRAPMLRTDNKSAIALIKNPVLHGQSKYIQVKYHLVRESAEDGLIRVEFIRSEEQLGDILTKLLGKTKFHELCTKIGLINVNSKHDKA</sequence>
<keyword evidence="3" id="KW-0378">Hydrolase</keyword>
<dbReference type="GO" id="GO:0008233">
    <property type="term" value="F:peptidase activity"/>
    <property type="evidence" value="ECO:0007669"/>
    <property type="project" value="UniProtKB-KW"/>
</dbReference>
<dbReference type="Pfam" id="PF25597">
    <property type="entry name" value="SH3_retrovirus"/>
    <property type="match status" value="1"/>
</dbReference>
<dbReference type="EMBL" id="MU847587">
    <property type="protein sequence ID" value="KAK2630734.1"/>
    <property type="molecule type" value="Genomic_DNA"/>
</dbReference>
<dbReference type="Pfam" id="PF07727">
    <property type="entry name" value="RVT_2"/>
    <property type="match status" value="2"/>
</dbReference>
<dbReference type="PANTHER" id="PTHR42648:SF25">
    <property type="entry name" value="RNA-DIRECTED DNA POLYMERASE"/>
    <property type="match status" value="1"/>
</dbReference>
<reference evidence="6 7" key="1">
    <citation type="submission" date="2023-05" db="EMBL/GenBank/DDBJ databases">
        <title>WGS assembly of Eleusine coracana.</title>
        <authorList>
            <person name="Jenkins J."/>
            <person name="Schmutz J."/>
            <person name="Lux T."/>
            <person name="Plott C."/>
            <person name="Mayer K."/>
            <person name="Qi P."/>
            <person name="Devos K."/>
        </authorList>
    </citation>
    <scope>NUCLEOTIDE SEQUENCE [LARGE SCALE GENOMIC DNA]</scope>
    <source>
        <tissue evidence="6">Leaves</tissue>
    </source>
</reference>
<dbReference type="InterPro" id="IPR013103">
    <property type="entry name" value="RVT_2"/>
</dbReference>
<dbReference type="PANTHER" id="PTHR42648">
    <property type="entry name" value="TRANSPOSASE, PUTATIVE-RELATED"/>
    <property type="match status" value="1"/>
</dbReference>
<proteinExistence type="predicted"/>
<dbReference type="Pfam" id="PF13976">
    <property type="entry name" value="gag_pre-integrs"/>
    <property type="match status" value="1"/>
</dbReference>
<dbReference type="PROSITE" id="PS50994">
    <property type="entry name" value="INTEGRASE"/>
    <property type="match status" value="1"/>
</dbReference>